<dbReference type="PANTHER" id="PTHR43297">
    <property type="entry name" value="OLIGOPEPTIDE TRANSPORT ATP-BINDING PROTEIN APPD"/>
    <property type="match status" value="1"/>
</dbReference>
<evidence type="ECO:0000256" key="5">
    <source>
        <dbReference type="ARBA" id="ARBA00022741"/>
    </source>
</evidence>
<dbReference type="SMART" id="SM00382">
    <property type="entry name" value="AAA"/>
    <property type="match status" value="1"/>
</dbReference>
<keyword evidence="6 9" id="KW-0067">ATP-binding</keyword>
<dbReference type="InterPro" id="IPR050388">
    <property type="entry name" value="ABC_Ni/Peptide_Import"/>
</dbReference>
<evidence type="ECO:0000256" key="2">
    <source>
        <dbReference type="ARBA" id="ARBA00005417"/>
    </source>
</evidence>
<reference evidence="9 10" key="1">
    <citation type="submission" date="2023-03" db="EMBL/GenBank/DDBJ databases">
        <title>Bacillus Genome Sequencing.</title>
        <authorList>
            <person name="Dunlap C."/>
        </authorList>
    </citation>
    <scope>NUCLEOTIDE SEQUENCE [LARGE SCALE GENOMIC DNA]</scope>
    <source>
        <strain evidence="9 10">B-4107</strain>
    </source>
</reference>
<keyword evidence="4" id="KW-1003">Cell membrane</keyword>
<dbReference type="Gene3D" id="3.40.50.300">
    <property type="entry name" value="P-loop containing nucleotide triphosphate hydrolases"/>
    <property type="match status" value="1"/>
</dbReference>
<dbReference type="Pfam" id="PF00005">
    <property type="entry name" value="ABC_tran"/>
    <property type="match status" value="1"/>
</dbReference>
<evidence type="ECO:0000256" key="7">
    <source>
        <dbReference type="ARBA" id="ARBA00023136"/>
    </source>
</evidence>
<keyword evidence="7" id="KW-0472">Membrane</keyword>
<dbReference type="InterPro" id="IPR017871">
    <property type="entry name" value="ABC_transporter-like_CS"/>
</dbReference>
<dbReference type="GO" id="GO:0005524">
    <property type="term" value="F:ATP binding"/>
    <property type="evidence" value="ECO:0007669"/>
    <property type="project" value="UniProtKB-KW"/>
</dbReference>
<dbReference type="PANTHER" id="PTHR43297:SF2">
    <property type="entry name" value="DIPEPTIDE TRANSPORT ATP-BINDING PROTEIN DPPD"/>
    <property type="match status" value="1"/>
</dbReference>
<sequence length="326" mass="35841">MNPLLEIEAVRTHFHTEKGIVKAVDGVSFTVHQGETVCIVGESGCGKSVTALSIMDLISGSGSVSGSMKLAGTELRTLSKGDMRRIRGNEMAMIFQEPMSSLNPVLTIGEQLMETIVNHTALSKKEVKKKALDLIELVGIGRGESILKSYPHQMSGGMLQRIMIAIALSCNPKMLIADEPTTGLDVTIQAQILDLLRMLKEEQQMSMLLITHDLGVVAEVADYVVVMYAGKVIEKGKVEDIFESPKHPYTKGLLQAKPILGSRRQKLYTIPGQVPQLLDLPESCYFADRCEHCMDICTSKAPTLIKDGQNQHEVACWLYEEKEAVQ</sequence>
<name>A0ABU6NSJ6_9BACI</name>
<gene>
    <name evidence="9" type="ORF">P5F74_21645</name>
</gene>
<evidence type="ECO:0000259" key="8">
    <source>
        <dbReference type="PROSITE" id="PS50893"/>
    </source>
</evidence>
<evidence type="ECO:0000313" key="9">
    <source>
        <dbReference type="EMBL" id="MED4130719.1"/>
    </source>
</evidence>
<keyword evidence="10" id="KW-1185">Reference proteome</keyword>
<accession>A0ABU6NSJ6</accession>
<organism evidence="9 10">
    <name type="scientific">Shouchella miscanthi</name>
    <dbReference type="NCBI Taxonomy" id="2598861"/>
    <lineage>
        <taxon>Bacteria</taxon>
        <taxon>Bacillati</taxon>
        <taxon>Bacillota</taxon>
        <taxon>Bacilli</taxon>
        <taxon>Bacillales</taxon>
        <taxon>Bacillaceae</taxon>
        <taxon>Shouchella</taxon>
    </lineage>
</organism>
<dbReference type="InterPro" id="IPR013563">
    <property type="entry name" value="Oligopep_ABC_C"/>
</dbReference>
<protein>
    <submittedName>
        <fullName evidence="9">ABC transporter ATP-binding protein</fullName>
    </submittedName>
</protein>
<dbReference type="NCBIfam" id="TIGR01727">
    <property type="entry name" value="oligo_HPY"/>
    <property type="match status" value="1"/>
</dbReference>
<feature type="domain" description="ABC transporter" evidence="8">
    <location>
        <begin position="5"/>
        <end position="254"/>
    </location>
</feature>
<comment type="caution">
    <text evidence="9">The sequence shown here is derived from an EMBL/GenBank/DDBJ whole genome shotgun (WGS) entry which is preliminary data.</text>
</comment>
<evidence type="ECO:0000256" key="3">
    <source>
        <dbReference type="ARBA" id="ARBA00022448"/>
    </source>
</evidence>
<dbReference type="InterPro" id="IPR027417">
    <property type="entry name" value="P-loop_NTPase"/>
</dbReference>
<evidence type="ECO:0000256" key="1">
    <source>
        <dbReference type="ARBA" id="ARBA00004202"/>
    </source>
</evidence>
<dbReference type="EMBL" id="JAROAS010000080">
    <property type="protein sequence ID" value="MED4130719.1"/>
    <property type="molecule type" value="Genomic_DNA"/>
</dbReference>
<comment type="similarity">
    <text evidence="2">Belongs to the ABC transporter superfamily.</text>
</comment>
<dbReference type="CDD" id="cd03257">
    <property type="entry name" value="ABC_NikE_OppD_transporters"/>
    <property type="match status" value="1"/>
</dbReference>
<dbReference type="RefSeq" id="WP_328239290.1">
    <property type="nucleotide sequence ID" value="NZ_JAROAS010000080.1"/>
</dbReference>
<dbReference type="Proteomes" id="UP001341820">
    <property type="component" value="Unassembled WGS sequence"/>
</dbReference>
<comment type="subcellular location">
    <subcellularLocation>
        <location evidence="1">Cell membrane</location>
        <topology evidence="1">Peripheral membrane protein</topology>
    </subcellularLocation>
</comment>
<dbReference type="InterPro" id="IPR003593">
    <property type="entry name" value="AAA+_ATPase"/>
</dbReference>
<dbReference type="PROSITE" id="PS00211">
    <property type="entry name" value="ABC_TRANSPORTER_1"/>
    <property type="match status" value="1"/>
</dbReference>
<dbReference type="InterPro" id="IPR003439">
    <property type="entry name" value="ABC_transporter-like_ATP-bd"/>
</dbReference>
<keyword evidence="3" id="KW-0813">Transport</keyword>
<dbReference type="PROSITE" id="PS50893">
    <property type="entry name" value="ABC_TRANSPORTER_2"/>
    <property type="match status" value="1"/>
</dbReference>
<proteinExistence type="inferred from homology"/>
<evidence type="ECO:0000256" key="6">
    <source>
        <dbReference type="ARBA" id="ARBA00022840"/>
    </source>
</evidence>
<keyword evidence="5" id="KW-0547">Nucleotide-binding</keyword>
<dbReference type="Pfam" id="PF08352">
    <property type="entry name" value="oligo_HPY"/>
    <property type="match status" value="1"/>
</dbReference>
<evidence type="ECO:0000256" key="4">
    <source>
        <dbReference type="ARBA" id="ARBA00022475"/>
    </source>
</evidence>
<evidence type="ECO:0000313" key="10">
    <source>
        <dbReference type="Proteomes" id="UP001341820"/>
    </source>
</evidence>
<dbReference type="SUPFAM" id="SSF52540">
    <property type="entry name" value="P-loop containing nucleoside triphosphate hydrolases"/>
    <property type="match status" value="1"/>
</dbReference>